<name>A0A9J6B764_SOLCO</name>
<dbReference type="InterPro" id="IPR009080">
    <property type="entry name" value="tRNAsynth_Ia_anticodon-bd"/>
</dbReference>
<organism evidence="1 2">
    <name type="scientific">Solanum commersonii</name>
    <name type="common">Commerson's wild potato</name>
    <name type="synonym">Commerson's nightshade</name>
    <dbReference type="NCBI Taxonomy" id="4109"/>
    <lineage>
        <taxon>Eukaryota</taxon>
        <taxon>Viridiplantae</taxon>
        <taxon>Streptophyta</taxon>
        <taxon>Embryophyta</taxon>
        <taxon>Tracheophyta</taxon>
        <taxon>Spermatophyta</taxon>
        <taxon>Magnoliopsida</taxon>
        <taxon>eudicotyledons</taxon>
        <taxon>Gunneridae</taxon>
        <taxon>Pentapetalae</taxon>
        <taxon>asterids</taxon>
        <taxon>lamiids</taxon>
        <taxon>Solanales</taxon>
        <taxon>Solanaceae</taxon>
        <taxon>Solanoideae</taxon>
        <taxon>Solaneae</taxon>
        <taxon>Solanum</taxon>
    </lineage>
</organism>
<evidence type="ECO:0000313" key="1">
    <source>
        <dbReference type="EMBL" id="KAG5632396.1"/>
    </source>
</evidence>
<protein>
    <submittedName>
        <fullName evidence="1">Uncharacterized protein</fullName>
    </submittedName>
</protein>
<evidence type="ECO:0000313" key="2">
    <source>
        <dbReference type="Proteomes" id="UP000824120"/>
    </source>
</evidence>
<dbReference type="SUPFAM" id="SSF47323">
    <property type="entry name" value="Anticodon-binding domain of a subclass of class I aminoacyl-tRNA synthetases"/>
    <property type="match status" value="1"/>
</dbReference>
<dbReference type="EMBL" id="JACXVP010000001">
    <property type="protein sequence ID" value="KAG5632396.1"/>
    <property type="molecule type" value="Genomic_DNA"/>
</dbReference>
<gene>
    <name evidence="1" type="ORF">H5410_004113</name>
</gene>
<dbReference type="AlphaFoldDB" id="A0A9J6B764"/>
<dbReference type="GO" id="GO:0004812">
    <property type="term" value="F:aminoacyl-tRNA ligase activity"/>
    <property type="evidence" value="ECO:0007669"/>
    <property type="project" value="InterPro"/>
</dbReference>
<dbReference type="OrthoDB" id="10264412at2759"/>
<accession>A0A9J6B764</accession>
<dbReference type="GO" id="GO:0005524">
    <property type="term" value="F:ATP binding"/>
    <property type="evidence" value="ECO:0007669"/>
    <property type="project" value="InterPro"/>
</dbReference>
<proteinExistence type="predicted"/>
<dbReference type="Proteomes" id="UP000824120">
    <property type="component" value="Chromosome 1"/>
</dbReference>
<dbReference type="GO" id="GO:0006418">
    <property type="term" value="P:tRNA aminoacylation for protein translation"/>
    <property type="evidence" value="ECO:0007669"/>
    <property type="project" value="InterPro"/>
</dbReference>
<sequence>MVSCSKYRIYSLLKFSGVHRSSVFTLQSYKQLWDLFLNEWCATNDAKECERPTGGSASFTRRSCQTVLEAHLLSIGRIMAPILPYLAERLNKMCEPRNEADALHHIFITSQCSRYVVAKIT</sequence>
<comment type="caution">
    <text evidence="1">The sequence shown here is derived from an EMBL/GenBank/DDBJ whole genome shotgun (WGS) entry which is preliminary data.</text>
</comment>
<dbReference type="Gene3D" id="1.10.730.20">
    <property type="match status" value="1"/>
</dbReference>
<keyword evidence="2" id="KW-1185">Reference proteome</keyword>
<reference evidence="1 2" key="1">
    <citation type="submission" date="2020-09" db="EMBL/GenBank/DDBJ databases">
        <title>De no assembly of potato wild relative species, Solanum commersonii.</title>
        <authorList>
            <person name="Cho K."/>
        </authorList>
    </citation>
    <scope>NUCLEOTIDE SEQUENCE [LARGE SCALE GENOMIC DNA]</scope>
    <source>
        <strain evidence="1">LZ3.2</strain>
        <tissue evidence="1">Leaf</tissue>
    </source>
</reference>